<sequence>MEPAIGETDLHAYIDGQLDEARIPAVEAYLAAHPQEAEKLKAYARQRGEIAAALAAAAGPAPLQTERLRRRLEGVLGRRRFRPLLGRVAAAALLIAVGWGGNEASRQFDAREGVVPVFADEAAEAHSTVASLDLPLWEILRAPPAELADYLTRHGGRGSAMLHTVRIEGLTALGAQLVPWDHGTALQFVFEDGETRHRVTLFVAIASGDDQVLRTARVKGVPVAFWQKGRVVYALSGDLSESDLVYYAHEIDEATDAAQG</sequence>
<name>A0A154VFH3_9PROT</name>
<dbReference type="EMBL" id="LPXN01000165">
    <property type="protein sequence ID" value="KZD00018.1"/>
    <property type="molecule type" value="Genomic_DNA"/>
</dbReference>
<protein>
    <recommendedName>
        <fullName evidence="3">Zinc-finger domain-containing protein</fullName>
    </recommendedName>
</protein>
<reference evidence="1 2" key="1">
    <citation type="submission" date="2015-12" db="EMBL/GenBank/DDBJ databases">
        <title>Genome sequence of Oceanibaculum pacificum MCCC 1A02656.</title>
        <authorList>
            <person name="Lu L."/>
            <person name="Lai Q."/>
            <person name="Shao Z."/>
            <person name="Qian P."/>
        </authorList>
    </citation>
    <scope>NUCLEOTIDE SEQUENCE [LARGE SCALE GENOMIC DNA]</scope>
    <source>
        <strain evidence="1 2">MCCC 1A02656</strain>
    </source>
</reference>
<dbReference type="AlphaFoldDB" id="A0A154VFH3"/>
<comment type="caution">
    <text evidence="1">The sequence shown here is derived from an EMBL/GenBank/DDBJ whole genome shotgun (WGS) entry which is preliminary data.</text>
</comment>
<dbReference type="RefSeq" id="WP_067560009.1">
    <property type="nucleotide sequence ID" value="NZ_LPXN01000165.1"/>
</dbReference>
<accession>A0A154VFH3</accession>
<organism evidence="1 2">
    <name type="scientific">Oceanibaculum pacificum</name>
    <dbReference type="NCBI Taxonomy" id="580166"/>
    <lineage>
        <taxon>Bacteria</taxon>
        <taxon>Pseudomonadati</taxon>
        <taxon>Pseudomonadota</taxon>
        <taxon>Alphaproteobacteria</taxon>
        <taxon>Rhodospirillales</taxon>
        <taxon>Oceanibaculaceae</taxon>
        <taxon>Oceanibaculum</taxon>
    </lineage>
</organism>
<dbReference type="STRING" id="580166.AUP43_14425"/>
<evidence type="ECO:0008006" key="3">
    <source>
        <dbReference type="Google" id="ProtNLM"/>
    </source>
</evidence>
<dbReference type="Proteomes" id="UP000076400">
    <property type="component" value="Unassembled WGS sequence"/>
</dbReference>
<evidence type="ECO:0000313" key="2">
    <source>
        <dbReference type="Proteomes" id="UP000076400"/>
    </source>
</evidence>
<proteinExistence type="predicted"/>
<dbReference type="OrthoDB" id="9152892at2"/>
<keyword evidence="2" id="KW-1185">Reference proteome</keyword>
<evidence type="ECO:0000313" key="1">
    <source>
        <dbReference type="EMBL" id="KZD00018.1"/>
    </source>
</evidence>
<gene>
    <name evidence="1" type="ORF">AUP43_14425</name>
</gene>